<feature type="compositionally biased region" description="Basic and acidic residues" evidence="1">
    <location>
        <begin position="269"/>
        <end position="281"/>
    </location>
</feature>
<feature type="region of interest" description="Disordered" evidence="1">
    <location>
        <begin position="380"/>
        <end position="440"/>
    </location>
</feature>
<feature type="compositionally biased region" description="Polar residues" evidence="1">
    <location>
        <begin position="195"/>
        <end position="209"/>
    </location>
</feature>
<gene>
    <name evidence="2" type="ORF">WG66_5430</name>
</gene>
<feature type="compositionally biased region" description="Basic residues" evidence="1">
    <location>
        <begin position="124"/>
        <end position="135"/>
    </location>
</feature>
<feature type="compositionally biased region" description="Pro residues" evidence="1">
    <location>
        <begin position="95"/>
        <end position="105"/>
    </location>
</feature>
<dbReference type="eggNOG" id="ENOG502SMQ1">
    <property type="taxonomic scope" value="Eukaryota"/>
</dbReference>
<feature type="compositionally biased region" description="Basic and acidic residues" evidence="1">
    <location>
        <begin position="136"/>
        <end position="146"/>
    </location>
</feature>
<comment type="caution">
    <text evidence="2">The sequence shown here is derived from an EMBL/GenBank/DDBJ whole genome shotgun (WGS) entry which is preliminary data.</text>
</comment>
<accession>A0A0W0G0A3</accession>
<feature type="region of interest" description="Disordered" evidence="1">
    <location>
        <begin position="232"/>
        <end position="368"/>
    </location>
</feature>
<feature type="compositionally biased region" description="Basic and acidic residues" evidence="1">
    <location>
        <begin position="1"/>
        <end position="10"/>
    </location>
</feature>
<protein>
    <submittedName>
        <fullName evidence="2">Uncharacterized protein</fullName>
    </submittedName>
</protein>
<feature type="region of interest" description="Disordered" evidence="1">
    <location>
        <begin position="1"/>
        <end position="216"/>
    </location>
</feature>
<feature type="compositionally biased region" description="Acidic residues" evidence="1">
    <location>
        <begin position="388"/>
        <end position="412"/>
    </location>
</feature>
<proteinExistence type="predicted"/>
<feature type="compositionally biased region" description="Basic and acidic residues" evidence="1">
    <location>
        <begin position="292"/>
        <end position="301"/>
    </location>
</feature>
<feature type="compositionally biased region" description="Gly residues" evidence="1">
    <location>
        <begin position="828"/>
        <end position="838"/>
    </location>
</feature>
<feature type="region of interest" description="Disordered" evidence="1">
    <location>
        <begin position="709"/>
        <end position="748"/>
    </location>
</feature>
<feature type="compositionally biased region" description="Polar residues" evidence="1">
    <location>
        <begin position="524"/>
        <end position="535"/>
    </location>
</feature>
<name>A0A0W0G0A3_MONRR</name>
<dbReference type="AlphaFoldDB" id="A0A0W0G0A3"/>
<evidence type="ECO:0000256" key="1">
    <source>
        <dbReference type="SAM" id="MobiDB-lite"/>
    </source>
</evidence>
<feature type="compositionally biased region" description="Pro residues" evidence="1">
    <location>
        <begin position="723"/>
        <end position="732"/>
    </location>
</feature>
<dbReference type="EMBL" id="LATX01001400">
    <property type="protein sequence ID" value="KTB42011.1"/>
    <property type="molecule type" value="Genomic_DNA"/>
</dbReference>
<evidence type="ECO:0000313" key="2">
    <source>
        <dbReference type="EMBL" id="KTB42011.1"/>
    </source>
</evidence>
<organism evidence="2 3">
    <name type="scientific">Moniliophthora roreri</name>
    <name type="common">Frosty pod rot fungus</name>
    <name type="synonym">Monilia roreri</name>
    <dbReference type="NCBI Taxonomy" id="221103"/>
    <lineage>
        <taxon>Eukaryota</taxon>
        <taxon>Fungi</taxon>
        <taxon>Dikarya</taxon>
        <taxon>Basidiomycota</taxon>
        <taxon>Agaricomycotina</taxon>
        <taxon>Agaricomycetes</taxon>
        <taxon>Agaricomycetidae</taxon>
        <taxon>Agaricales</taxon>
        <taxon>Marasmiineae</taxon>
        <taxon>Marasmiaceae</taxon>
        <taxon>Moniliophthora</taxon>
    </lineage>
</organism>
<feature type="region of interest" description="Disordered" evidence="1">
    <location>
        <begin position="524"/>
        <end position="547"/>
    </location>
</feature>
<sequence length="838" mass="92272">MENKSPDKNKGKIQQSSPSKGPRIDLRKPMKGIQDNQGVDDEARQLISPPPEEILRSKRKRTSTTTTTTPQATPNPKPRKQLHIHNPNADFIPFNPRPSPVPYSPPNHRFESPREITLSPTKSKSSRRKSTRGLRIKTEPPPDLDLHAPMPPASPTDDPLLLSEPPRRLPSESPSSSLPPSSPPPPSSPHLLDFTSYNPANLDTSSPMDTSFDFDGPIPNFTLPPIQKLSYDLPNNGFSTDSEDEDEGILGQGEYTGHFRQLTILTKPDPPDARTKERMDNWGRPISPYPYEVDRSARESGRTSPSPSDSPHDDDEAEEAEVRQLSLPPDDEAQPAPPVPSSPLIRDLSLFGLPRTSVSPRKKSRRESLAFERAKALFGVRDSSPVVEQEEEVTPAVEEEEARPDEQVDAQPEEFVAVHDDESSSEDEDDQDPSVVKITSADPRAAARAVAILKQHDYDCYTRLLSKPKPKHKTLDDLRRKTIGGGGITKVGRKTKTPRRKSIALGDDALHDLLDEASASFSLSTPLRKAPTQTPKKPEATGSPEWNKDHWKFLDGCFTDLRIPLSEDEPLLPVEDVDIDAVVDRFIDLIGGEEGLVGWPREEIHARALAIRKKQMRGVVGAPATPLTLPASSRRFATPEFTPSKRGPPETYVLPSPIGPSAPFSALRAPRYGHLIEEAREVAVASPQPTLGGRMKGILFSYLPTLSTKLAPQPPKRTLGPGLPTPPPPKPRAPIETPARPPPAPSRLEKSVEDLTHIDLPLPASNIPVKREVKRLAELRHIETPEKEKERVVKRKSSSGSVRDLVKCFEEMDSQAGSRPASRVGSISKGGGRPVWKP</sequence>
<reference evidence="2 3" key="1">
    <citation type="submission" date="2015-12" db="EMBL/GenBank/DDBJ databases">
        <title>Draft genome sequence of Moniliophthora roreri, the causal agent of frosty pod rot of cacao.</title>
        <authorList>
            <person name="Aime M.C."/>
            <person name="Diaz-Valderrama J.R."/>
            <person name="Kijpornyongpan T."/>
            <person name="Phillips-Mora W."/>
        </authorList>
    </citation>
    <scope>NUCLEOTIDE SEQUENCE [LARGE SCALE GENOMIC DNA]</scope>
    <source>
        <strain evidence="2 3">MCA 2952</strain>
    </source>
</reference>
<evidence type="ECO:0000313" key="3">
    <source>
        <dbReference type="Proteomes" id="UP000054988"/>
    </source>
</evidence>
<dbReference type="Proteomes" id="UP000054988">
    <property type="component" value="Unassembled WGS sequence"/>
</dbReference>
<feature type="compositionally biased region" description="Acidic residues" evidence="1">
    <location>
        <begin position="423"/>
        <end position="432"/>
    </location>
</feature>
<feature type="region of interest" description="Disordered" evidence="1">
    <location>
        <begin position="811"/>
        <end position="838"/>
    </location>
</feature>